<dbReference type="PROSITE" id="PS52016">
    <property type="entry name" value="TONB_DEPENDENT_REC_3"/>
    <property type="match status" value="1"/>
</dbReference>
<keyword evidence="6 7" id="KW-0998">Cell outer membrane</keyword>
<dbReference type="Proteomes" id="UP000198942">
    <property type="component" value="Unassembled WGS sequence"/>
</dbReference>
<accession>A0A1H8DP68</accession>
<dbReference type="GO" id="GO:0009279">
    <property type="term" value="C:cell outer membrane"/>
    <property type="evidence" value="ECO:0007669"/>
    <property type="project" value="UniProtKB-SubCell"/>
</dbReference>
<dbReference type="Pfam" id="PF13715">
    <property type="entry name" value="CarbopepD_reg_2"/>
    <property type="match status" value="1"/>
</dbReference>
<gene>
    <name evidence="9" type="ORF">SAMN05192574_102401</name>
</gene>
<evidence type="ECO:0000259" key="8">
    <source>
        <dbReference type="Pfam" id="PF07715"/>
    </source>
</evidence>
<dbReference type="SUPFAM" id="SSF56935">
    <property type="entry name" value="Porins"/>
    <property type="match status" value="1"/>
</dbReference>
<evidence type="ECO:0000256" key="1">
    <source>
        <dbReference type="ARBA" id="ARBA00004571"/>
    </source>
</evidence>
<dbReference type="InterPro" id="IPR039426">
    <property type="entry name" value="TonB-dep_rcpt-like"/>
</dbReference>
<feature type="domain" description="TonB-dependent receptor plug" evidence="8">
    <location>
        <begin position="227"/>
        <end position="334"/>
    </location>
</feature>
<keyword evidence="10" id="KW-1185">Reference proteome</keyword>
<dbReference type="InterPro" id="IPR023996">
    <property type="entry name" value="TonB-dep_OMP_SusC/RagA"/>
</dbReference>
<dbReference type="InterPro" id="IPR036942">
    <property type="entry name" value="Beta-barrel_TonB_sf"/>
</dbReference>
<dbReference type="NCBIfam" id="TIGR04056">
    <property type="entry name" value="OMP_RagA_SusC"/>
    <property type="match status" value="1"/>
</dbReference>
<keyword evidence="2 7" id="KW-0813">Transport</keyword>
<dbReference type="STRING" id="551995.SAMN05192574_102401"/>
<reference evidence="10" key="1">
    <citation type="submission" date="2016-10" db="EMBL/GenBank/DDBJ databases">
        <authorList>
            <person name="Varghese N."/>
            <person name="Submissions S."/>
        </authorList>
    </citation>
    <scope>NUCLEOTIDE SEQUENCE [LARGE SCALE GENOMIC DNA]</scope>
    <source>
        <strain evidence="10">Gh-48</strain>
    </source>
</reference>
<proteinExistence type="inferred from homology"/>
<dbReference type="InterPro" id="IPR012910">
    <property type="entry name" value="Plug_dom"/>
</dbReference>
<evidence type="ECO:0000256" key="3">
    <source>
        <dbReference type="ARBA" id="ARBA00022452"/>
    </source>
</evidence>
<dbReference type="InterPro" id="IPR008969">
    <property type="entry name" value="CarboxyPept-like_regulatory"/>
</dbReference>
<name>A0A1H8DP68_9SPHI</name>
<comment type="subcellular location">
    <subcellularLocation>
        <location evidence="1 7">Cell outer membrane</location>
        <topology evidence="1 7">Multi-pass membrane protein</topology>
    </subcellularLocation>
</comment>
<keyword evidence="5 7" id="KW-0472">Membrane</keyword>
<keyword evidence="3 7" id="KW-1134">Transmembrane beta strand</keyword>
<dbReference type="EMBL" id="FOCL01000002">
    <property type="protein sequence ID" value="SEN08358.1"/>
    <property type="molecule type" value="Genomic_DNA"/>
</dbReference>
<dbReference type="InterPro" id="IPR023997">
    <property type="entry name" value="TonB-dep_OMP_SusC/RagA_CS"/>
</dbReference>
<evidence type="ECO:0000256" key="6">
    <source>
        <dbReference type="ARBA" id="ARBA00023237"/>
    </source>
</evidence>
<dbReference type="OrthoDB" id="9768177at2"/>
<organism evidence="9 10">
    <name type="scientific">Mucilaginibacter gossypiicola</name>
    <dbReference type="NCBI Taxonomy" id="551995"/>
    <lineage>
        <taxon>Bacteria</taxon>
        <taxon>Pseudomonadati</taxon>
        <taxon>Bacteroidota</taxon>
        <taxon>Sphingobacteriia</taxon>
        <taxon>Sphingobacteriales</taxon>
        <taxon>Sphingobacteriaceae</taxon>
        <taxon>Mucilaginibacter</taxon>
    </lineage>
</organism>
<dbReference type="SUPFAM" id="SSF49464">
    <property type="entry name" value="Carboxypeptidase regulatory domain-like"/>
    <property type="match status" value="1"/>
</dbReference>
<dbReference type="NCBIfam" id="TIGR04057">
    <property type="entry name" value="SusC_RagA_signa"/>
    <property type="match status" value="1"/>
</dbReference>
<evidence type="ECO:0000313" key="9">
    <source>
        <dbReference type="EMBL" id="SEN08358.1"/>
    </source>
</evidence>
<evidence type="ECO:0000256" key="4">
    <source>
        <dbReference type="ARBA" id="ARBA00022692"/>
    </source>
</evidence>
<protein>
    <submittedName>
        <fullName evidence="9">TonB-linked outer membrane protein, SusC/RagA family</fullName>
    </submittedName>
</protein>
<keyword evidence="4 7" id="KW-0812">Transmembrane</keyword>
<evidence type="ECO:0000256" key="5">
    <source>
        <dbReference type="ARBA" id="ARBA00023136"/>
    </source>
</evidence>
<dbReference type="InterPro" id="IPR037066">
    <property type="entry name" value="Plug_dom_sf"/>
</dbReference>
<evidence type="ECO:0000313" key="10">
    <source>
        <dbReference type="Proteomes" id="UP000198942"/>
    </source>
</evidence>
<dbReference type="Gene3D" id="2.40.170.20">
    <property type="entry name" value="TonB-dependent receptor, beta-barrel domain"/>
    <property type="match status" value="1"/>
</dbReference>
<dbReference type="RefSeq" id="WP_091209564.1">
    <property type="nucleotide sequence ID" value="NZ_FOCL01000002.1"/>
</dbReference>
<evidence type="ECO:0000256" key="2">
    <source>
        <dbReference type="ARBA" id="ARBA00022448"/>
    </source>
</evidence>
<dbReference type="Pfam" id="PF07715">
    <property type="entry name" value="Plug"/>
    <property type="match status" value="1"/>
</dbReference>
<sequence>MYKFYPKSKARIPLRAIQGLRIMKTIVILTIFTILQASAFTKAQNVTLSEKNASLKKVFLDINKQTGYDFLASNSVLKAAKPVNIDVKNQPLKTVLDNIFTDQPLQYVLQEKMVIVSHKPEANSAGTKTVVTPVTISGKVIDSLGSPLPGATLRNLSDGVTQTANAAGEFTLQANIGDQIQVTFIGYSAYTFTATENNTTLLIKLFPIASKLNEVSVISTGYQLIPKERSTGSFTQVDNNLLNRSTSTAILDRLNGVTSGLIFNNNNAHQFGQANIEIRGRATIFSNANPLIIIDNFPYDGDLSNINPNDVENISILKDAAAASAWGSRSGNGVIVITTKKGRLNRPTTVSFNATTTIGERPDLFYTPQLSSEDYINVQQFLFRKGAFNSINNNGYSAIPPAVQIFYAKKNGTISAADSLQQINALKGLDVRDQIRKYYYRPSVNQQYLTSISGGSSTQKFYLSAGYDKNLNNLVNSDYSRVTVNAANTYYFLANRLELFSSLTYTSSKTNNGQLYSPTYPYLQIADSNGQPLPIANTLRISYASTAGNGKLLNWLYEPLDELRNNYSNTINNQNDIRLNFSLSFKVLPSLKASLLYSYERGQSAINNLNELQSFYARNLINTYAQLNTSTGDITNPIPIGGILNTSQTDIHSNDGRFQLSYEKEWGKHALNAIAGTEIDNYNNFNNSNALYGYNPETSTNLNSSLNFVSLYKYFYNSTTARISPNASQLGITNRFVSEFFNGSYIYDERYIASLSGRRDESNLFGVSENQKGIPLWSAGLAWIIDKESFYKAEWLPKLKIRATYGYTGNVNTSVSAYLTAVQGKAATLYNAPYSQIVNPPNPSLRWEKDRNIDLGVDFSLKNDRIFGSIDYYQKKGEDLIGSSPTAPQTGVSLFTGNSANTKTKGLDIQINTINLTGPLIWKTTLLLSHVKSIVTKYDVSNGTNLNVVSSNYNNPLPGFPYYAIFSFKYAGLNSTGDPQGFLNGKISTDYSSIMNSTDRTQLVYKGSASPTYFGSIRNTFAFKEFDLSLNVVYKLGYYFRRNSLNNNSLYSNAGGLSSYQQADYNKRWQNPGDELVTNVPSLIYPANASRTNLYTYSDALVERGDHIRIQDLRLGYTVKLHSNSAVKSINLFTYLNNIGILWRANKERIDPDYPTGTPLPRTLSIGLKTDL</sequence>
<evidence type="ECO:0000256" key="7">
    <source>
        <dbReference type="PROSITE-ProRule" id="PRU01360"/>
    </source>
</evidence>
<dbReference type="Gene3D" id="2.170.130.10">
    <property type="entry name" value="TonB-dependent receptor, plug domain"/>
    <property type="match status" value="1"/>
</dbReference>
<dbReference type="AlphaFoldDB" id="A0A1H8DP68"/>
<comment type="similarity">
    <text evidence="7">Belongs to the TonB-dependent receptor family.</text>
</comment>